<dbReference type="InterPro" id="IPR000157">
    <property type="entry name" value="TIR_dom"/>
</dbReference>
<dbReference type="AlphaFoldDB" id="A0A087HHV6"/>
<dbReference type="SUPFAM" id="SSF52200">
    <property type="entry name" value="Toll/Interleukin receptor TIR domain"/>
    <property type="match status" value="1"/>
</dbReference>
<dbReference type="Proteomes" id="UP000029120">
    <property type="component" value="Chromosome 2"/>
</dbReference>
<dbReference type="OrthoDB" id="1905256at2759"/>
<accession>A0A087HHV6</accession>
<dbReference type="Gramene" id="KFK41708">
    <property type="protein sequence ID" value="KFK41708"/>
    <property type="gene ID" value="AALP_AA2G163000"/>
</dbReference>
<dbReference type="PANTHER" id="PTHR11017">
    <property type="entry name" value="LEUCINE-RICH REPEAT-CONTAINING PROTEIN"/>
    <property type="match status" value="1"/>
</dbReference>
<dbReference type="FunFam" id="3.40.50.10140:FF:000007">
    <property type="entry name" value="Disease resistance protein (TIR-NBS-LRR class)"/>
    <property type="match status" value="1"/>
</dbReference>
<organism evidence="3 4">
    <name type="scientific">Arabis alpina</name>
    <name type="common">Alpine rock-cress</name>
    <dbReference type="NCBI Taxonomy" id="50452"/>
    <lineage>
        <taxon>Eukaryota</taxon>
        <taxon>Viridiplantae</taxon>
        <taxon>Streptophyta</taxon>
        <taxon>Embryophyta</taxon>
        <taxon>Tracheophyta</taxon>
        <taxon>Spermatophyta</taxon>
        <taxon>Magnoliopsida</taxon>
        <taxon>eudicotyledons</taxon>
        <taxon>Gunneridae</taxon>
        <taxon>Pentapetalae</taxon>
        <taxon>rosids</taxon>
        <taxon>malvids</taxon>
        <taxon>Brassicales</taxon>
        <taxon>Brassicaceae</taxon>
        <taxon>Arabideae</taxon>
        <taxon>Arabis</taxon>
    </lineage>
</organism>
<dbReference type="OMA" id="WLPEADI"/>
<dbReference type="GO" id="GO:0007165">
    <property type="term" value="P:signal transduction"/>
    <property type="evidence" value="ECO:0007669"/>
    <property type="project" value="InterPro"/>
</dbReference>
<evidence type="ECO:0000313" key="4">
    <source>
        <dbReference type="Proteomes" id="UP000029120"/>
    </source>
</evidence>
<dbReference type="PANTHER" id="PTHR11017:SF501">
    <property type="entry name" value="ADP-RIBOSYL CYCLASE_CYCLIC ADP-RIBOSE HYDROLASE-RELATED"/>
    <property type="match status" value="1"/>
</dbReference>
<dbReference type="Gene3D" id="3.40.50.10140">
    <property type="entry name" value="Toll/interleukin-1 receptor homology (TIR) domain"/>
    <property type="match status" value="1"/>
</dbReference>
<evidence type="ECO:0000313" key="3">
    <source>
        <dbReference type="EMBL" id="KFK41708.1"/>
    </source>
</evidence>
<evidence type="ECO:0000256" key="1">
    <source>
        <dbReference type="ARBA" id="ARBA00023027"/>
    </source>
</evidence>
<dbReference type="SMART" id="SM00255">
    <property type="entry name" value="TIR"/>
    <property type="match status" value="1"/>
</dbReference>
<dbReference type="Pfam" id="PF01582">
    <property type="entry name" value="TIR"/>
    <property type="match status" value="1"/>
</dbReference>
<feature type="domain" description="TIR" evidence="2">
    <location>
        <begin position="12"/>
        <end position="178"/>
    </location>
</feature>
<name>A0A087HHV6_ARAAL</name>
<gene>
    <name evidence="3" type="ordered locus">AALP_Aa2g163000</name>
</gene>
<protein>
    <recommendedName>
        <fullName evidence="2">TIR domain-containing protein</fullName>
    </recommendedName>
</protein>
<evidence type="ECO:0000259" key="2">
    <source>
        <dbReference type="PROSITE" id="PS50104"/>
    </source>
</evidence>
<dbReference type="PROSITE" id="PS50104">
    <property type="entry name" value="TIR"/>
    <property type="match status" value="1"/>
</dbReference>
<dbReference type="EMBL" id="CM002870">
    <property type="protein sequence ID" value="KFK41708.1"/>
    <property type="molecule type" value="Genomic_DNA"/>
</dbReference>
<dbReference type="InterPro" id="IPR044974">
    <property type="entry name" value="Disease_R_plants"/>
</dbReference>
<proteinExistence type="predicted"/>
<keyword evidence="1" id="KW-0520">NAD</keyword>
<dbReference type="GO" id="GO:0006952">
    <property type="term" value="P:defense response"/>
    <property type="evidence" value="ECO:0007669"/>
    <property type="project" value="InterPro"/>
</dbReference>
<dbReference type="InterPro" id="IPR035897">
    <property type="entry name" value="Toll_tir_struct_dom_sf"/>
</dbReference>
<keyword evidence="4" id="KW-1185">Reference proteome</keyword>
<sequence length="247" mass="28167">MMASSSSSALIRNYDVFLSFRGEDTRNNIVSHLFEALHLRGFFTFIDNERIEAGDKISDRLTEAIKTSWFAVVVISENYATSKWCLEELRLIMELHSNNQIQVLPMFYRVKASDVRSQRGSFGYAFQSYEMEQPPDMRIAGWRGALTQLADLAGLHSTTWLPEADIIGTIVRKISNELQAMKPKDLINLVGMEAHMKTMTRLLQMDSEDEIRKIGVWGMGGVGSFLLKRKIPLQHPQWYSRISGDKG</sequence>
<reference evidence="4" key="1">
    <citation type="journal article" date="2015" name="Nat. Plants">
        <title>Genome expansion of Arabis alpina linked with retrotransposition and reduced symmetric DNA methylation.</title>
        <authorList>
            <person name="Willing E.M."/>
            <person name="Rawat V."/>
            <person name="Mandakova T."/>
            <person name="Maumus F."/>
            <person name="James G.V."/>
            <person name="Nordstroem K.J."/>
            <person name="Becker C."/>
            <person name="Warthmann N."/>
            <person name="Chica C."/>
            <person name="Szarzynska B."/>
            <person name="Zytnicki M."/>
            <person name="Albani M.C."/>
            <person name="Kiefer C."/>
            <person name="Bergonzi S."/>
            <person name="Castaings L."/>
            <person name="Mateos J.L."/>
            <person name="Berns M.C."/>
            <person name="Bujdoso N."/>
            <person name="Piofczyk T."/>
            <person name="de Lorenzo L."/>
            <person name="Barrero-Sicilia C."/>
            <person name="Mateos I."/>
            <person name="Piednoel M."/>
            <person name="Hagmann J."/>
            <person name="Chen-Min-Tao R."/>
            <person name="Iglesias-Fernandez R."/>
            <person name="Schuster S.C."/>
            <person name="Alonso-Blanco C."/>
            <person name="Roudier F."/>
            <person name="Carbonero P."/>
            <person name="Paz-Ares J."/>
            <person name="Davis S.J."/>
            <person name="Pecinka A."/>
            <person name="Quesneville H."/>
            <person name="Colot V."/>
            <person name="Lysak M.A."/>
            <person name="Weigel D."/>
            <person name="Coupland G."/>
            <person name="Schneeberger K."/>
        </authorList>
    </citation>
    <scope>NUCLEOTIDE SEQUENCE [LARGE SCALE GENOMIC DNA]</scope>
    <source>
        <strain evidence="4">cv. Pajares</strain>
    </source>
</reference>